<dbReference type="Proteomes" id="UP000011723">
    <property type="component" value="Chromosome"/>
</dbReference>
<gene>
    <name evidence="2" type="ORF">A605_08305</name>
</gene>
<dbReference type="eggNOG" id="ENOG502ZG6B">
    <property type="taxonomic scope" value="Bacteria"/>
</dbReference>
<dbReference type="STRING" id="1121362.A605_08305"/>
<keyword evidence="3" id="KW-1185">Reference proteome</keyword>
<evidence type="ECO:0000256" key="1">
    <source>
        <dbReference type="SAM" id="MobiDB-lite"/>
    </source>
</evidence>
<dbReference type="KEGG" id="chn:A605_08305"/>
<feature type="compositionally biased region" description="Acidic residues" evidence="1">
    <location>
        <begin position="379"/>
        <end position="394"/>
    </location>
</feature>
<dbReference type="EMBL" id="CP003697">
    <property type="protein sequence ID" value="AGF72663.1"/>
    <property type="molecule type" value="Genomic_DNA"/>
</dbReference>
<feature type="region of interest" description="Disordered" evidence="1">
    <location>
        <begin position="377"/>
        <end position="412"/>
    </location>
</feature>
<evidence type="ECO:0000313" key="2">
    <source>
        <dbReference type="EMBL" id="AGF72663.1"/>
    </source>
</evidence>
<dbReference type="InterPro" id="IPR025447">
    <property type="entry name" value="DUF4192"/>
</dbReference>
<dbReference type="RefSeq" id="WP_015401082.1">
    <property type="nucleotide sequence ID" value="NC_020302.1"/>
</dbReference>
<dbReference type="AlphaFoldDB" id="M1NMR7"/>
<evidence type="ECO:0000313" key="3">
    <source>
        <dbReference type="Proteomes" id="UP000011723"/>
    </source>
</evidence>
<protein>
    <recommendedName>
        <fullName evidence="4">DUF4192 domain-containing protein</fullName>
    </recommendedName>
</protein>
<dbReference type="OrthoDB" id="3268175at2"/>
<dbReference type="PATRIC" id="fig|1121362.3.peg.1677"/>
<evidence type="ECO:0008006" key="4">
    <source>
        <dbReference type="Google" id="ProtNLM"/>
    </source>
</evidence>
<reference evidence="2 3" key="1">
    <citation type="journal article" date="2012" name="Stand. Genomic Sci.">
        <title>Genome sequence of the halotolerant bacterium Corynebacterium halotolerans type strain YIM 70093(T) (= DSM 44683(T)).</title>
        <authorList>
            <person name="Ruckert C."/>
            <person name="Albersmeier A."/>
            <person name="Al-Dilaimi A."/>
            <person name="Niehaus K."/>
            <person name="Szczepanowski R."/>
            <person name="Kalinowski J."/>
        </authorList>
    </citation>
    <scope>NUCLEOTIDE SEQUENCE [LARGE SCALE GENOMIC DNA]</scope>
    <source>
        <strain evidence="2">YIM 70093</strain>
    </source>
</reference>
<accession>M1NMR7</accession>
<organism evidence="2 3">
    <name type="scientific">Corynebacterium halotolerans YIM 70093 = DSM 44683</name>
    <dbReference type="NCBI Taxonomy" id="1121362"/>
    <lineage>
        <taxon>Bacteria</taxon>
        <taxon>Bacillati</taxon>
        <taxon>Actinomycetota</taxon>
        <taxon>Actinomycetes</taxon>
        <taxon>Mycobacteriales</taxon>
        <taxon>Corynebacteriaceae</taxon>
        <taxon>Corynebacterium</taxon>
    </lineage>
</organism>
<proteinExistence type="predicted"/>
<name>M1NMR7_9CORY</name>
<dbReference type="Pfam" id="PF13830">
    <property type="entry name" value="DUF4192"/>
    <property type="match status" value="1"/>
</dbReference>
<dbReference type="HOGENOM" id="CLU_064674_0_0_11"/>
<sequence length="412" mass="44463">MTTPLQSPGQLLANLPGILGFYPHESVIFVAFHQGASPHRFTLGPVLRIDLDDLALLREVGTTLTDTDCDLVFAFVITRRDRGHVEQVVDRLFEAAENGEVDIQACWLTRNILTGEPYRIAFGPEPVEDPDGADRTGRSAWGAGEIAPVSQAQAMTPLLEHGQLPELTRREAFDHFVRFNPHLSVDDADQLEGFAHRHAADLVAVIRGERRPHGPRSGPQGSAPWGILRGLIDDHALLLDELAEEKRHSGEITGLLMADEETLAGVAVLLSDSLLRDAVLVDALRRPDAAADLFLAVARTFGGEIRANALSYYALAAVRMRLSMRAIPALAAALQEMPGHSLSSLVLQSCRAGAFEEVLSAAARGSHIVRSRYARLDDEGNGADDSDNAPDDSASEAFSVEGDQTVVRGDAA</sequence>